<sequence>MPASSSPFIPQDDQAASGRMVRGRGTKHRLMVLAGDTSDAIASAGGLIFDRAAAGWDVDVHVPDDAYDRAFRILGVKPSKLGHGFDVTSQPDCILIAGSLYEQDRSVRRLFQRAARTDRTEVSLWGGGWPRELAPGIGIVEHRLSIAALAFKAEAMKAVGLGSRCARAEAFFSGSYRVDIAAPLLAPA</sequence>
<protein>
    <submittedName>
        <fullName evidence="2">Uncharacterized protein</fullName>
    </submittedName>
</protein>
<proteinExistence type="predicted"/>
<keyword evidence="3" id="KW-1185">Reference proteome</keyword>
<evidence type="ECO:0000313" key="2">
    <source>
        <dbReference type="EMBL" id="MCZ0728290.1"/>
    </source>
</evidence>
<organism evidence="2 3">
    <name type="scientific">Mycolicibacterium iranicum</name>
    <name type="common">Mycobacterium iranicum</name>
    <dbReference type="NCBI Taxonomy" id="912594"/>
    <lineage>
        <taxon>Bacteria</taxon>
        <taxon>Bacillati</taxon>
        <taxon>Actinomycetota</taxon>
        <taxon>Actinomycetes</taxon>
        <taxon>Mycobacteriales</taxon>
        <taxon>Mycobacteriaceae</taxon>
        <taxon>Mycolicibacterium</taxon>
    </lineage>
</organism>
<name>A0ABT4HDL5_MYCIR</name>
<dbReference type="EMBL" id="JAPQYE010000003">
    <property type="protein sequence ID" value="MCZ0728290.1"/>
    <property type="molecule type" value="Genomic_DNA"/>
</dbReference>
<evidence type="ECO:0000313" key="3">
    <source>
        <dbReference type="Proteomes" id="UP001084650"/>
    </source>
</evidence>
<accession>A0ABT4HDL5</accession>
<comment type="caution">
    <text evidence="2">The sequence shown here is derived from an EMBL/GenBank/DDBJ whole genome shotgun (WGS) entry which is preliminary data.</text>
</comment>
<feature type="region of interest" description="Disordered" evidence="1">
    <location>
        <begin position="1"/>
        <end position="21"/>
    </location>
</feature>
<dbReference type="RefSeq" id="WP_133057350.1">
    <property type="nucleotide sequence ID" value="NZ_JAPQYE010000003.1"/>
</dbReference>
<gene>
    <name evidence="2" type="ORF">OY187_09540</name>
</gene>
<evidence type="ECO:0000256" key="1">
    <source>
        <dbReference type="SAM" id="MobiDB-lite"/>
    </source>
</evidence>
<reference evidence="2" key="1">
    <citation type="submission" date="2022-12" db="EMBL/GenBank/DDBJ databases">
        <title>Whole genome sequence of Mycolicibacterium iranicum strain SBH312.</title>
        <authorList>
            <person name="Jani J."/>
            <person name="Arifin Mustapha Z."/>
            <person name="Ahmed K."/>
            <person name="Kai Ling C."/>
        </authorList>
    </citation>
    <scope>NUCLEOTIDE SEQUENCE</scope>
    <source>
        <strain evidence="2">SBH312</strain>
    </source>
</reference>
<dbReference type="Proteomes" id="UP001084650">
    <property type="component" value="Unassembled WGS sequence"/>
</dbReference>